<keyword evidence="8" id="KW-1185">Reference proteome</keyword>
<reference evidence="7 8" key="2">
    <citation type="submission" date="2018-11" db="EMBL/GenBank/DDBJ databases">
        <authorList>
            <consortium name="Pathogen Informatics"/>
        </authorList>
    </citation>
    <scope>NUCLEOTIDE SEQUENCE [LARGE SCALE GENOMIC DNA]</scope>
</reference>
<dbReference type="Pfam" id="PF10457">
    <property type="entry name" value="MENTAL"/>
    <property type="match status" value="1"/>
</dbReference>
<dbReference type="EMBL" id="UYRR01031538">
    <property type="protein sequence ID" value="VDK50869.1"/>
    <property type="molecule type" value="Genomic_DNA"/>
</dbReference>
<dbReference type="WBParaSite" id="ASIM_0001448601-mRNA-1">
    <property type="protein sequence ID" value="ASIM_0001448601-mRNA-1"/>
    <property type="gene ID" value="ASIM_0001448601"/>
</dbReference>
<keyword evidence="2 4" id="KW-0812">Transmembrane</keyword>
<dbReference type="PROSITE" id="PS50848">
    <property type="entry name" value="START"/>
    <property type="match status" value="1"/>
</dbReference>
<feature type="transmembrane region" description="Helical" evidence="4">
    <location>
        <begin position="113"/>
        <end position="133"/>
    </location>
</feature>
<keyword evidence="4" id="KW-1133">Transmembrane helix</keyword>
<evidence type="ECO:0000313" key="8">
    <source>
        <dbReference type="Proteomes" id="UP000267096"/>
    </source>
</evidence>
<sequence>MELKRLQDRRRFLIVSVFDFCFIVLLWLICTVTKDNDWATVFLREINIFDPHFLKNSLFDIVIIAICRMLILVFSYAVLLVDHWIPVAVTTAITTLFLVIKVLFFFSREQGSLPQYLVILSSFTVAWFELWLVPFRVLPRERRQLIAPQAETPQPSRIVGERRATDDEFRSAMEYSSGSDADDDKVASTILHGKVYSKAEYVDAVDKAEENARQHLRQAASWRVICRDNPEIRYFDRERVYYVRSEIQCSPKSLFMAIWRDNQMFNKQVTEMKVILHIDSKTELLYSVTAPALRGYIASRDFLDVRRINLDTEKEIYEGWYVSVDSSILPPNATKKTVRGFNGPNLIRVTKSEDSPNTSVYEWIMSSDVKGEIPKRLIERTMSSFLVEYNKNLRNFIRDRSADYP</sequence>
<dbReference type="InterPro" id="IPR023393">
    <property type="entry name" value="START-like_dom_sf"/>
</dbReference>
<evidence type="ECO:0000256" key="1">
    <source>
        <dbReference type="ARBA" id="ARBA00004141"/>
    </source>
</evidence>
<evidence type="ECO:0000256" key="4">
    <source>
        <dbReference type="SAM" id="Phobius"/>
    </source>
</evidence>
<dbReference type="InterPro" id="IPR002913">
    <property type="entry name" value="START_lipid-bd_dom"/>
</dbReference>
<feature type="domain" description="MENTAL" evidence="6">
    <location>
        <begin position="5"/>
        <end position="179"/>
    </location>
</feature>
<dbReference type="PANTHER" id="PTHR46121:SF4">
    <property type="entry name" value="STEROIDOGENIC ACUTE REGULATORY PROTEIN-LIKE"/>
    <property type="match status" value="1"/>
</dbReference>
<dbReference type="GO" id="GO:0140284">
    <property type="term" value="C:endoplasmic reticulum-endosome membrane contact site"/>
    <property type="evidence" value="ECO:0007669"/>
    <property type="project" value="TreeGrafter"/>
</dbReference>
<reference evidence="9" key="1">
    <citation type="submission" date="2017-02" db="UniProtKB">
        <authorList>
            <consortium name="WormBaseParasite"/>
        </authorList>
    </citation>
    <scope>IDENTIFICATION</scope>
</reference>
<dbReference type="GO" id="GO:0031902">
    <property type="term" value="C:late endosome membrane"/>
    <property type="evidence" value="ECO:0007669"/>
    <property type="project" value="TreeGrafter"/>
</dbReference>
<dbReference type="OrthoDB" id="5912992at2759"/>
<comment type="subcellular location">
    <subcellularLocation>
        <location evidence="1">Membrane</location>
        <topology evidence="1">Multi-pass membrane protein</topology>
    </subcellularLocation>
</comment>
<evidence type="ECO:0000313" key="9">
    <source>
        <dbReference type="WBParaSite" id="ASIM_0001448601-mRNA-1"/>
    </source>
</evidence>
<organism evidence="9">
    <name type="scientific">Anisakis simplex</name>
    <name type="common">Herring worm</name>
    <dbReference type="NCBI Taxonomy" id="6269"/>
    <lineage>
        <taxon>Eukaryota</taxon>
        <taxon>Metazoa</taxon>
        <taxon>Ecdysozoa</taxon>
        <taxon>Nematoda</taxon>
        <taxon>Chromadorea</taxon>
        <taxon>Rhabditida</taxon>
        <taxon>Spirurina</taxon>
        <taxon>Ascaridomorpha</taxon>
        <taxon>Ascaridoidea</taxon>
        <taxon>Anisakidae</taxon>
        <taxon>Anisakis</taxon>
        <taxon>Anisakis simplex complex</taxon>
    </lineage>
</organism>
<gene>
    <name evidence="7" type="ORF">ASIM_LOCUS13896</name>
</gene>
<evidence type="ECO:0000256" key="3">
    <source>
        <dbReference type="ARBA" id="ARBA00023136"/>
    </source>
</evidence>
<evidence type="ECO:0000259" key="5">
    <source>
        <dbReference type="PROSITE" id="PS50848"/>
    </source>
</evidence>
<dbReference type="GO" id="GO:0005789">
    <property type="term" value="C:endoplasmic reticulum membrane"/>
    <property type="evidence" value="ECO:0007669"/>
    <property type="project" value="TreeGrafter"/>
</dbReference>
<evidence type="ECO:0000259" key="6">
    <source>
        <dbReference type="PROSITE" id="PS51439"/>
    </source>
</evidence>
<evidence type="ECO:0000313" key="7">
    <source>
        <dbReference type="EMBL" id="VDK50869.1"/>
    </source>
</evidence>
<dbReference type="InterPro" id="IPR019498">
    <property type="entry name" value="MENTAL"/>
</dbReference>
<dbReference type="AlphaFoldDB" id="A0A0M3K0W7"/>
<feature type="transmembrane region" description="Helical" evidence="4">
    <location>
        <begin position="61"/>
        <end position="80"/>
    </location>
</feature>
<dbReference type="Proteomes" id="UP000267096">
    <property type="component" value="Unassembled WGS sequence"/>
</dbReference>
<feature type="domain" description="START" evidence="5">
    <location>
        <begin position="259"/>
        <end position="402"/>
    </location>
</feature>
<proteinExistence type="predicted"/>
<evidence type="ECO:0000256" key="2">
    <source>
        <dbReference type="ARBA" id="ARBA00022692"/>
    </source>
</evidence>
<dbReference type="Pfam" id="PF01852">
    <property type="entry name" value="START"/>
    <property type="match status" value="1"/>
</dbReference>
<dbReference type="SUPFAM" id="SSF55961">
    <property type="entry name" value="Bet v1-like"/>
    <property type="match status" value="1"/>
</dbReference>
<dbReference type="InterPro" id="IPR051869">
    <property type="entry name" value="STARD3"/>
</dbReference>
<accession>A0A0M3K0W7</accession>
<dbReference type="PANTHER" id="PTHR46121">
    <property type="entry name" value="STEROIDOGENIC ACUTE REGULATORY PROTEIN-LIKE"/>
    <property type="match status" value="1"/>
</dbReference>
<feature type="transmembrane region" description="Helical" evidence="4">
    <location>
        <begin position="87"/>
        <end position="107"/>
    </location>
</feature>
<dbReference type="GO" id="GO:0099044">
    <property type="term" value="P:vesicle tethering to endoplasmic reticulum"/>
    <property type="evidence" value="ECO:0007669"/>
    <property type="project" value="TreeGrafter"/>
</dbReference>
<feature type="transmembrane region" description="Helical" evidence="4">
    <location>
        <begin position="12"/>
        <end position="29"/>
    </location>
</feature>
<dbReference type="GO" id="GO:0005765">
    <property type="term" value="C:lysosomal membrane"/>
    <property type="evidence" value="ECO:0007669"/>
    <property type="project" value="TreeGrafter"/>
</dbReference>
<dbReference type="GO" id="GO:0008289">
    <property type="term" value="F:lipid binding"/>
    <property type="evidence" value="ECO:0007669"/>
    <property type="project" value="InterPro"/>
</dbReference>
<dbReference type="SMART" id="SM00234">
    <property type="entry name" value="START"/>
    <property type="match status" value="1"/>
</dbReference>
<dbReference type="PROSITE" id="PS51439">
    <property type="entry name" value="MENTAL"/>
    <property type="match status" value="1"/>
</dbReference>
<keyword evidence="3 4" id="KW-0472">Membrane</keyword>
<name>A0A0M3K0W7_ANISI</name>
<protein>
    <submittedName>
        <fullName evidence="9">START domain-containing protein</fullName>
    </submittedName>
</protein>
<dbReference type="Gene3D" id="3.30.530.20">
    <property type="match status" value="1"/>
</dbReference>